<dbReference type="Pfam" id="PF06568">
    <property type="entry name" value="YjiS-like"/>
    <property type="match status" value="1"/>
</dbReference>
<feature type="domain" description="YjiS-like" evidence="1">
    <location>
        <begin position="28"/>
        <end position="62"/>
    </location>
</feature>
<dbReference type="InterPro" id="IPR009506">
    <property type="entry name" value="YjiS-like"/>
</dbReference>
<proteinExistence type="predicted"/>
<dbReference type="AlphaFoldDB" id="A0A921TCZ5"/>
<organism evidence="2 3">
    <name type="scientific">Profundibacterium mesophilum KAUST100406-0324</name>
    <dbReference type="NCBI Taxonomy" id="1037889"/>
    <lineage>
        <taxon>Bacteria</taxon>
        <taxon>Pseudomonadati</taxon>
        <taxon>Pseudomonadota</taxon>
        <taxon>Alphaproteobacteria</taxon>
        <taxon>Rhodobacterales</taxon>
        <taxon>Roseobacteraceae</taxon>
        <taxon>Profundibacterium</taxon>
    </lineage>
</organism>
<evidence type="ECO:0000313" key="3">
    <source>
        <dbReference type="Proteomes" id="UP000698242"/>
    </source>
</evidence>
<evidence type="ECO:0000313" key="2">
    <source>
        <dbReference type="EMBL" id="KAF0675736.1"/>
    </source>
</evidence>
<accession>A0A921TCZ5</accession>
<comment type="caution">
    <text evidence="2">The sequence shown here is derived from an EMBL/GenBank/DDBJ whole genome shotgun (WGS) entry which is preliminary data.</text>
</comment>
<name>A0A921TCZ5_9RHOB</name>
<dbReference type="Proteomes" id="UP000698242">
    <property type="component" value="Unassembled WGS sequence"/>
</dbReference>
<protein>
    <submittedName>
        <fullName evidence="2">Conserved small protein</fullName>
    </submittedName>
</protein>
<dbReference type="EMBL" id="APKE01000022">
    <property type="protein sequence ID" value="KAF0675736.1"/>
    <property type="molecule type" value="Genomic_DNA"/>
</dbReference>
<sequence>MSMIHTVRPAIAGEAASTRAILNVLRMWDAIVEWNDLRVTRKCLGQLSDSELDDIGLSRSDIVRLGRAR</sequence>
<reference evidence="2" key="1">
    <citation type="submission" date="2013-03" db="EMBL/GenBank/DDBJ databases">
        <title>Genome Sequence of the Profundibacterium mesophilum strain KAUST100406-0324T from Red Sea, a novel genus in the family Rhodobacteraceae.</title>
        <authorList>
            <person name="Essack M."/>
            <person name="Alam I."/>
            <person name="Lafi F."/>
            <person name="Alawi W."/>
            <person name="Kamanu F."/>
            <person name="Al-Suwailem A."/>
            <person name="Lee O.O."/>
            <person name="Xu Y."/>
            <person name="Bajic V."/>
            <person name="Qian P.-Y."/>
            <person name="Archer J."/>
        </authorList>
    </citation>
    <scope>NUCLEOTIDE SEQUENCE</scope>
    <source>
        <strain evidence="2">KAUST100406-0324</strain>
    </source>
</reference>
<gene>
    <name evidence="2" type="ORF">PMES_01822</name>
</gene>
<dbReference type="OrthoDB" id="8116725at2"/>
<evidence type="ECO:0000259" key="1">
    <source>
        <dbReference type="Pfam" id="PF06568"/>
    </source>
</evidence>
<dbReference type="RefSeq" id="WP_159965387.1">
    <property type="nucleotide sequence ID" value="NZ_APKE01000022.1"/>
</dbReference>
<keyword evidence="3" id="KW-1185">Reference proteome</keyword>